<comment type="caution">
    <text evidence="1">The sequence shown here is derived from an EMBL/GenBank/DDBJ whole genome shotgun (WGS) entry which is preliminary data.</text>
</comment>
<organism evidence="1 2">
    <name type="scientific">Candidatus Proximibacter danicus</name>
    <dbReference type="NCBI Taxonomy" id="2954365"/>
    <lineage>
        <taxon>Bacteria</taxon>
        <taxon>Pseudomonadati</taxon>
        <taxon>Pseudomonadota</taxon>
        <taxon>Betaproteobacteria</taxon>
        <taxon>Candidatus Proximibacter</taxon>
    </lineage>
</organism>
<accession>A0A9D7PQH4</accession>
<proteinExistence type="predicted"/>
<gene>
    <name evidence="1" type="ORF">IPL58_10310</name>
</gene>
<evidence type="ECO:0000313" key="1">
    <source>
        <dbReference type="EMBL" id="MBK8524456.1"/>
    </source>
</evidence>
<evidence type="ECO:0000313" key="2">
    <source>
        <dbReference type="Proteomes" id="UP000886689"/>
    </source>
</evidence>
<dbReference type="Proteomes" id="UP000886689">
    <property type="component" value="Unassembled WGS sequence"/>
</dbReference>
<name>A0A9D7PQH4_9PROT</name>
<sequence length="182" mass="19835">MAYPVSESARHGVDHLFSKAATASLVMDAADAIEIEAMPKAGIVETPEANIVVLTISSFLFRLLTVFHVDPEGAAGAYFRKGDGERSFVEAFGEVGNLCCGAMNRELGKHFLHTGMSTPHMLGRRCVTYLNELKPDYVSRYRIQINNSVAMHATLCLCAYAPIDFRVDTSAALEETGGLELF</sequence>
<dbReference type="AlphaFoldDB" id="A0A9D7PQH4"/>
<protein>
    <submittedName>
        <fullName evidence="1">Uncharacterized protein</fullName>
    </submittedName>
</protein>
<reference evidence="1" key="1">
    <citation type="submission" date="2020-10" db="EMBL/GenBank/DDBJ databases">
        <title>Connecting structure to function with the recovery of over 1000 high-quality activated sludge metagenome-assembled genomes encoding full-length rRNA genes using long-read sequencing.</title>
        <authorList>
            <person name="Singleton C.M."/>
            <person name="Petriglieri F."/>
            <person name="Kristensen J.M."/>
            <person name="Kirkegaard R.H."/>
            <person name="Michaelsen T.Y."/>
            <person name="Andersen M.H."/>
            <person name="Karst S.M."/>
            <person name="Dueholm M.S."/>
            <person name="Nielsen P.H."/>
            <person name="Albertsen M."/>
        </authorList>
    </citation>
    <scope>NUCLEOTIDE SEQUENCE</scope>
    <source>
        <strain evidence="1">Hirt_18-Q3-R61-65_BATAC.395</strain>
    </source>
</reference>
<dbReference type="EMBL" id="JADJUC010000010">
    <property type="protein sequence ID" value="MBK8524456.1"/>
    <property type="molecule type" value="Genomic_DNA"/>
</dbReference>